<name>A0A419R1Z0_9SPHN</name>
<sequence>MRALLLPAGLLLVAAAPIPSTPDLGKAEGQCRANESGPAFLVNPVGMKDRTGNLKIEVYPATKKDFLQDDNILVMEGKTFSRVEVPASSSTPICIRVPRAGTYAVSVLHDRDKNRKFGWKVDGIGFSSNPKLGWGKPNVKHVATRAGSSPTSIDVVMNYRSGLGVAPLKR</sequence>
<gene>
    <name evidence="1" type="ORF">D6858_07565</name>
</gene>
<dbReference type="RefSeq" id="WP_120108707.1">
    <property type="nucleotide sequence ID" value="NZ_RAHJ01000018.1"/>
</dbReference>
<organism evidence="1 2">
    <name type="scientific">Tsuneonella suprasediminis</name>
    <dbReference type="NCBI Taxonomy" id="2306996"/>
    <lineage>
        <taxon>Bacteria</taxon>
        <taxon>Pseudomonadati</taxon>
        <taxon>Pseudomonadota</taxon>
        <taxon>Alphaproteobacteria</taxon>
        <taxon>Sphingomonadales</taxon>
        <taxon>Erythrobacteraceae</taxon>
        <taxon>Tsuneonella</taxon>
    </lineage>
</organism>
<reference evidence="1 2" key="1">
    <citation type="submission" date="2018-09" db="EMBL/GenBank/DDBJ databases">
        <title>Altererythrobacter sp.Ery1 and Ery12, the genome sequencing of novel strains in genus Alterythrobacter.</title>
        <authorList>
            <person name="Cheng H."/>
            <person name="Wu Y.-H."/>
            <person name="Fang C."/>
            <person name="Xu X.-W."/>
        </authorList>
    </citation>
    <scope>NUCLEOTIDE SEQUENCE [LARGE SCALE GENOMIC DNA]</scope>
    <source>
        <strain evidence="1 2">Ery12</strain>
    </source>
</reference>
<protein>
    <submittedName>
        <fullName evidence="1">DUF2141 domain-containing protein</fullName>
    </submittedName>
</protein>
<accession>A0A419R1Z0</accession>
<keyword evidence="2" id="KW-1185">Reference proteome</keyword>
<dbReference type="Pfam" id="PF09912">
    <property type="entry name" value="DUF2141"/>
    <property type="match status" value="1"/>
</dbReference>
<dbReference type="OrthoDB" id="7189112at2"/>
<dbReference type="EMBL" id="RAHJ01000018">
    <property type="protein sequence ID" value="RJX67829.1"/>
    <property type="molecule type" value="Genomic_DNA"/>
</dbReference>
<dbReference type="InterPro" id="IPR018673">
    <property type="entry name" value="DUF2141"/>
</dbReference>
<comment type="caution">
    <text evidence="1">The sequence shown here is derived from an EMBL/GenBank/DDBJ whole genome shotgun (WGS) entry which is preliminary data.</text>
</comment>
<evidence type="ECO:0000313" key="1">
    <source>
        <dbReference type="EMBL" id="RJX67829.1"/>
    </source>
</evidence>
<dbReference type="AlphaFoldDB" id="A0A419R1Z0"/>
<evidence type="ECO:0000313" key="2">
    <source>
        <dbReference type="Proteomes" id="UP000284322"/>
    </source>
</evidence>
<dbReference type="Proteomes" id="UP000284322">
    <property type="component" value="Unassembled WGS sequence"/>
</dbReference>
<proteinExistence type="predicted"/>